<protein>
    <submittedName>
        <fullName evidence="1">Uncharacterized protein</fullName>
    </submittedName>
</protein>
<name>A0A4Y2DU04_ARAVE</name>
<proteinExistence type="predicted"/>
<gene>
    <name evidence="1" type="ORF">AVEN_195892_1</name>
</gene>
<evidence type="ECO:0000313" key="1">
    <source>
        <dbReference type="EMBL" id="GBM20342.1"/>
    </source>
</evidence>
<evidence type="ECO:0000313" key="2">
    <source>
        <dbReference type="Proteomes" id="UP000499080"/>
    </source>
</evidence>
<organism evidence="1 2">
    <name type="scientific">Araneus ventricosus</name>
    <name type="common">Orbweaver spider</name>
    <name type="synonym">Epeira ventricosa</name>
    <dbReference type="NCBI Taxonomy" id="182803"/>
    <lineage>
        <taxon>Eukaryota</taxon>
        <taxon>Metazoa</taxon>
        <taxon>Ecdysozoa</taxon>
        <taxon>Arthropoda</taxon>
        <taxon>Chelicerata</taxon>
        <taxon>Arachnida</taxon>
        <taxon>Araneae</taxon>
        <taxon>Araneomorphae</taxon>
        <taxon>Entelegynae</taxon>
        <taxon>Araneoidea</taxon>
        <taxon>Araneidae</taxon>
        <taxon>Araneus</taxon>
    </lineage>
</organism>
<sequence length="97" mass="11429">MKYEAAKTVSRHPDRQINVWAGGSYEWRKDDKFEFFFNRLEKLLNSSISGRKNTPRDRMSCWKCSRRSMCRECQAITLNQENLTNGCLWEAEGCSLL</sequence>
<comment type="caution">
    <text evidence="1">The sequence shown here is derived from an EMBL/GenBank/DDBJ whole genome shotgun (WGS) entry which is preliminary data.</text>
</comment>
<dbReference type="Proteomes" id="UP000499080">
    <property type="component" value="Unassembled WGS sequence"/>
</dbReference>
<accession>A0A4Y2DU04</accession>
<reference evidence="1 2" key="1">
    <citation type="journal article" date="2019" name="Sci. Rep.">
        <title>Orb-weaving spider Araneus ventricosus genome elucidates the spidroin gene catalogue.</title>
        <authorList>
            <person name="Kono N."/>
            <person name="Nakamura H."/>
            <person name="Ohtoshi R."/>
            <person name="Moran D.A.P."/>
            <person name="Shinohara A."/>
            <person name="Yoshida Y."/>
            <person name="Fujiwara M."/>
            <person name="Mori M."/>
            <person name="Tomita M."/>
            <person name="Arakawa K."/>
        </authorList>
    </citation>
    <scope>NUCLEOTIDE SEQUENCE [LARGE SCALE GENOMIC DNA]</scope>
</reference>
<dbReference type="AlphaFoldDB" id="A0A4Y2DU04"/>
<dbReference type="EMBL" id="BGPR01000440">
    <property type="protein sequence ID" value="GBM20342.1"/>
    <property type="molecule type" value="Genomic_DNA"/>
</dbReference>
<keyword evidence="2" id="KW-1185">Reference proteome</keyword>